<gene>
    <name evidence="5 7" type="primary">rpmF</name>
    <name evidence="7" type="ORF">GQ588_05555</name>
</gene>
<comment type="similarity">
    <text evidence="1 5">Belongs to the bacterial ribosomal protein bL32 family.</text>
</comment>
<dbReference type="InterPro" id="IPR002677">
    <property type="entry name" value="Ribosomal_bL32"/>
</dbReference>
<dbReference type="GO" id="GO:0003735">
    <property type="term" value="F:structural constituent of ribosome"/>
    <property type="evidence" value="ECO:0007669"/>
    <property type="project" value="InterPro"/>
</dbReference>
<dbReference type="InterPro" id="IPR011332">
    <property type="entry name" value="Ribosomal_zn-bd"/>
</dbReference>
<evidence type="ECO:0000313" key="8">
    <source>
        <dbReference type="Proteomes" id="UP000430508"/>
    </source>
</evidence>
<proteinExistence type="inferred from homology"/>
<dbReference type="Proteomes" id="UP000430508">
    <property type="component" value="Chromosome"/>
</dbReference>
<reference evidence="7 8" key="1">
    <citation type="submission" date="2019-12" db="EMBL/GenBank/DDBJ databases">
        <title>Sequence classification of anaerobic respiratory reductive dehalogenases: First we see many, then we see few.</title>
        <authorList>
            <person name="Molenda O."/>
            <person name="Puentes Jacome L.A."/>
            <person name="Cao X."/>
            <person name="Nesbo C.L."/>
            <person name="Tang S."/>
            <person name="Morson N."/>
            <person name="Patron J."/>
            <person name="Lomheim L."/>
            <person name="Wishart D.S."/>
            <person name="Edwards E.A."/>
        </authorList>
    </citation>
    <scope>NUCLEOTIDE SEQUENCE [LARGE SCALE GENOMIC DNA]</scope>
    <source>
        <strain evidence="7 8">12DCA</strain>
    </source>
</reference>
<evidence type="ECO:0000256" key="4">
    <source>
        <dbReference type="ARBA" id="ARBA00035178"/>
    </source>
</evidence>
<evidence type="ECO:0000256" key="5">
    <source>
        <dbReference type="HAMAP-Rule" id="MF_00340"/>
    </source>
</evidence>
<protein>
    <recommendedName>
        <fullName evidence="4 5">Large ribosomal subunit protein bL32</fullName>
    </recommendedName>
</protein>
<dbReference type="HAMAP" id="MF_00340">
    <property type="entry name" value="Ribosomal_bL32"/>
    <property type="match status" value="1"/>
</dbReference>
<dbReference type="Pfam" id="PF01783">
    <property type="entry name" value="Ribosomal_L32p"/>
    <property type="match status" value="1"/>
</dbReference>
<keyword evidence="3 5" id="KW-0687">Ribonucleoprotein</keyword>
<dbReference type="InterPro" id="IPR044957">
    <property type="entry name" value="Ribosomal_bL32_bact"/>
</dbReference>
<dbReference type="EMBL" id="CP046996">
    <property type="protein sequence ID" value="QHA00150.1"/>
    <property type="molecule type" value="Genomic_DNA"/>
</dbReference>
<dbReference type="RefSeq" id="WP_015044199.1">
    <property type="nucleotide sequence ID" value="NZ_CP046996.1"/>
</dbReference>
<feature type="region of interest" description="Disordered" evidence="6">
    <location>
        <begin position="1"/>
        <end position="20"/>
    </location>
</feature>
<accession>A0A857DFU1</accession>
<dbReference type="AlphaFoldDB" id="A0A857DFU1"/>
<organism evidence="7 8">
    <name type="scientific">Dehalobacter restrictus</name>
    <dbReference type="NCBI Taxonomy" id="55583"/>
    <lineage>
        <taxon>Bacteria</taxon>
        <taxon>Bacillati</taxon>
        <taxon>Bacillota</taxon>
        <taxon>Clostridia</taxon>
        <taxon>Eubacteriales</taxon>
        <taxon>Desulfitobacteriaceae</taxon>
        <taxon>Dehalobacter</taxon>
    </lineage>
</organism>
<keyword evidence="2 5" id="KW-0689">Ribosomal protein</keyword>
<sequence>MGVHQNKQSKSRVRRRRAMDKLSVPNLVECPQCHQQKLQHHICANCGYYNGKEVISMGE</sequence>
<dbReference type="GO" id="GO:0015934">
    <property type="term" value="C:large ribosomal subunit"/>
    <property type="evidence" value="ECO:0007669"/>
    <property type="project" value="InterPro"/>
</dbReference>
<dbReference type="PANTHER" id="PTHR35534">
    <property type="entry name" value="50S RIBOSOMAL PROTEIN L32"/>
    <property type="match status" value="1"/>
</dbReference>
<evidence type="ECO:0000256" key="6">
    <source>
        <dbReference type="SAM" id="MobiDB-lite"/>
    </source>
</evidence>
<dbReference type="GO" id="GO:0006412">
    <property type="term" value="P:translation"/>
    <property type="evidence" value="ECO:0007669"/>
    <property type="project" value="UniProtKB-UniRule"/>
</dbReference>
<evidence type="ECO:0000256" key="3">
    <source>
        <dbReference type="ARBA" id="ARBA00023274"/>
    </source>
</evidence>
<dbReference type="SUPFAM" id="SSF57829">
    <property type="entry name" value="Zn-binding ribosomal proteins"/>
    <property type="match status" value="1"/>
</dbReference>
<feature type="compositionally biased region" description="Basic residues" evidence="6">
    <location>
        <begin position="7"/>
        <end position="18"/>
    </location>
</feature>
<name>A0A857DFU1_9FIRM</name>
<evidence type="ECO:0000313" key="7">
    <source>
        <dbReference type="EMBL" id="QHA00150.1"/>
    </source>
</evidence>
<dbReference type="PANTHER" id="PTHR35534:SF1">
    <property type="entry name" value="LARGE RIBOSOMAL SUBUNIT PROTEIN BL32"/>
    <property type="match status" value="1"/>
</dbReference>
<evidence type="ECO:0000256" key="1">
    <source>
        <dbReference type="ARBA" id="ARBA00008560"/>
    </source>
</evidence>
<dbReference type="NCBIfam" id="TIGR01031">
    <property type="entry name" value="rpmF_bact"/>
    <property type="match status" value="1"/>
</dbReference>
<evidence type="ECO:0000256" key="2">
    <source>
        <dbReference type="ARBA" id="ARBA00022980"/>
    </source>
</evidence>